<sequence length="173" mass="19527">MTFWPSLRTIHSIMTTVSIDDPELLCFGLGSVTARSCPMVLFLQSHMRAFALTQSGVVCQSPMRSSAAIEMADERSKQESAPFAIYHLSTVAQNPVGWRLIACFVWTRVRSRPGRSGPLSRRPGAFWRTAREQTKVSRGQSRIWSGEEAGRLPYYAIGSCIWKQWTVSKRTIR</sequence>
<dbReference type="Proteomes" id="UP000799440">
    <property type="component" value="Unassembled WGS sequence"/>
</dbReference>
<gene>
    <name evidence="1" type="ORF">M011DRAFT_295035</name>
</gene>
<name>A0A6A6UYM1_9PLEO</name>
<reference evidence="1" key="1">
    <citation type="journal article" date="2020" name="Stud. Mycol.">
        <title>101 Dothideomycetes genomes: a test case for predicting lifestyles and emergence of pathogens.</title>
        <authorList>
            <person name="Haridas S."/>
            <person name="Albert R."/>
            <person name="Binder M."/>
            <person name="Bloem J."/>
            <person name="Labutti K."/>
            <person name="Salamov A."/>
            <person name="Andreopoulos B."/>
            <person name="Baker S."/>
            <person name="Barry K."/>
            <person name="Bills G."/>
            <person name="Bluhm B."/>
            <person name="Cannon C."/>
            <person name="Castanera R."/>
            <person name="Culley D."/>
            <person name="Daum C."/>
            <person name="Ezra D."/>
            <person name="Gonzalez J."/>
            <person name="Henrissat B."/>
            <person name="Kuo A."/>
            <person name="Liang C."/>
            <person name="Lipzen A."/>
            <person name="Lutzoni F."/>
            <person name="Magnuson J."/>
            <person name="Mondo S."/>
            <person name="Nolan M."/>
            <person name="Ohm R."/>
            <person name="Pangilinan J."/>
            <person name="Park H.-J."/>
            <person name="Ramirez L."/>
            <person name="Alfaro M."/>
            <person name="Sun H."/>
            <person name="Tritt A."/>
            <person name="Yoshinaga Y."/>
            <person name="Zwiers L.-H."/>
            <person name="Turgeon B."/>
            <person name="Goodwin S."/>
            <person name="Spatafora J."/>
            <person name="Crous P."/>
            <person name="Grigoriev I."/>
        </authorList>
    </citation>
    <scope>NUCLEOTIDE SEQUENCE</scope>
    <source>
        <strain evidence="1">CBS 119925</strain>
    </source>
</reference>
<evidence type="ECO:0000313" key="2">
    <source>
        <dbReference type="Proteomes" id="UP000799440"/>
    </source>
</evidence>
<dbReference type="AlphaFoldDB" id="A0A6A6UYM1"/>
<keyword evidence="2" id="KW-1185">Reference proteome</keyword>
<organism evidence="1 2">
    <name type="scientific">Sporormia fimetaria CBS 119925</name>
    <dbReference type="NCBI Taxonomy" id="1340428"/>
    <lineage>
        <taxon>Eukaryota</taxon>
        <taxon>Fungi</taxon>
        <taxon>Dikarya</taxon>
        <taxon>Ascomycota</taxon>
        <taxon>Pezizomycotina</taxon>
        <taxon>Dothideomycetes</taxon>
        <taxon>Pleosporomycetidae</taxon>
        <taxon>Pleosporales</taxon>
        <taxon>Sporormiaceae</taxon>
        <taxon>Sporormia</taxon>
    </lineage>
</organism>
<protein>
    <submittedName>
        <fullName evidence="1">Uncharacterized protein</fullName>
    </submittedName>
</protein>
<dbReference type="EMBL" id="MU006615">
    <property type="protein sequence ID" value="KAF2742097.1"/>
    <property type="molecule type" value="Genomic_DNA"/>
</dbReference>
<evidence type="ECO:0000313" key="1">
    <source>
        <dbReference type="EMBL" id="KAF2742097.1"/>
    </source>
</evidence>
<proteinExistence type="predicted"/>
<accession>A0A6A6UYM1</accession>